<evidence type="ECO:0000313" key="2">
    <source>
        <dbReference type="EMBL" id="KAE9343665.1"/>
    </source>
</evidence>
<gene>
    <name evidence="2" type="ORF">PR003_g8867</name>
</gene>
<dbReference type="EMBL" id="QXFT01000449">
    <property type="protein sequence ID" value="KAE9343665.1"/>
    <property type="molecule type" value="Genomic_DNA"/>
</dbReference>
<feature type="compositionally biased region" description="Basic and acidic residues" evidence="1">
    <location>
        <begin position="156"/>
        <end position="173"/>
    </location>
</feature>
<evidence type="ECO:0000256" key="1">
    <source>
        <dbReference type="SAM" id="MobiDB-lite"/>
    </source>
</evidence>
<evidence type="ECO:0000313" key="3">
    <source>
        <dbReference type="Proteomes" id="UP000434957"/>
    </source>
</evidence>
<sequence>MEVVIPIQLLPSRWRLTSMQSDVPVDKLPGARFAVGHILRYKEKPWDSNRKFKEAQHVATTISEMMSEMGMPQYRAALSALQEVARRFERGECEGLFDQIAPMVADPPDSPVFLSVDDEDVDIDGAGARADQSESASEEQEPSGTMGTTLESTLEVTHDMMEAVEKENSQQEHDEVEDAYNQESGRERREK</sequence>
<proteinExistence type="predicted"/>
<protein>
    <submittedName>
        <fullName evidence="2">Uncharacterized protein</fullName>
    </submittedName>
</protein>
<reference evidence="2 3" key="1">
    <citation type="submission" date="2018-08" db="EMBL/GenBank/DDBJ databases">
        <title>Genomic investigation of the strawberry pathogen Phytophthora fragariae indicates pathogenicity is determined by transcriptional variation in three key races.</title>
        <authorList>
            <person name="Adams T.M."/>
            <person name="Armitage A.D."/>
            <person name="Sobczyk M.K."/>
            <person name="Bates H.J."/>
            <person name="Dunwell J.M."/>
            <person name="Nellist C.F."/>
            <person name="Harrison R.J."/>
        </authorList>
    </citation>
    <scope>NUCLEOTIDE SEQUENCE [LARGE SCALE GENOMIC DNA]</scope>
    <source>
        <strain evidence="2 3">SCRP333</strain>
    </source>
</reference>
<dbReference type="Proteomes" id="UP000434957">
    <property type="component" value="Unassembled WGS sequence"/>
</dbReference>
<accession>A0A6A4FPQ0</accession>
<organism evidence="2 3">
    <name type="scientific">Phytophthora rubi</name>
    <dbReference type="NCBI Taxonomy" id="129364"/>
    <lineage>
        <taxon>Eukaryota</taxon>
        <taxon>Sar</taxon>
        <taxon>Stramenopiles</taxon>
        <taxon>Oomycota</taxon>
        <taxon>Peronosporomycetes</taxon>
        <taxon>Peronosporales</taxon>
        <taxon>Peronosporaceae</taxon>
        <taxon>Phytophthora</taxon>
    </lineage>
</organism>
<feature type="compositionally biased region" description="Polar residues" evidence="1">
    <location>
        <begin position="145"/>
        <end position="155"/>
    </location>
</feature>
<comment type="caution">
    <text evidence="2">The sequence shown here is derived from an EMBL/GenBank/DDBJ whole genome shotgun (WGS) entry which is preliminary data.</text>
</comment>
<dbReference type="AlphaFoldDB" id="A0A6A4FPQ0"/>
<feature type="region of interest" description="Disordered" evidence="1">
    <location>
        <begin position="127"/>
        <end position="191"/>
    </location>
</feature>
<name>A0A6A4FPQ0_9STRA</name>
<keyword evidence="3" id="KW-1185">Reference proteome</keyword>